<gene>
    <name evidence="14" type="ORF">GSLYS_00010306001</name>
</gene>
<evidence type="ECO:0000259" key="13">
    <source>
        <dbReference type="Pfam" id="PF14845"/>
    </source>
</evidence>
<dbReference type="SUPFAM" id="SSF55545">
    <property type="entry name" value="beta-N-acetylhexosaminidase-like domain"/>
    <property type="match status" value="1"/>
</dbReference>
<dbReference type="InterPro" id="IPR017853">
    <property type="entry name" value="GH"/>
</dbReference>
<keyword evidence="9" id="KW-1015">Disulfide bond</keyword>
<organism evidence="14 15">
    <name type="scientific">Lymnaea stagnalis</name>
    <name type="common">Great pond snail</name>
    <name type="synonym">Helix stagnalis</name>
    <dbReference type="NCBI Taxonomy" id="6523"/>
    <lineage>
        <taxon>Eukaryota</taxon>
        <taxon>Metazoa</taxon>
        <taxon>Spiralia</taxon>
        <taxon>Lophotrochozoa</taxon>
        <taxon>Mollusca</taxon>
        <taxon>Gastropoda</taxon>
        <taxon>Heterobranchia</taxon>
        <taxon>Euthyneura</taxon>
        <taxon>Panpulmonata</taxon>
        <taxon>Hygrophila</taxon>
        <taxon>Lymnaeoidea</taxon>
        <taxon>Lymnaeidae</taxon>
        <taxon>Lymnaea</taxon>
    </lineage>
</organism>
<evidence type="ECO:0000256" key="3">
    <source>
        <dbReference type="ARBA" id="ARBA00022729"/>
    </source>
</evidence>
<feature type="signal peptide" evidence="11">
    <location>
        <begin position="1"/>
        <end position="22"/>
    </location>
</feature>
<feature type="disulfide bond" evidence="9">
    <location>
        <begin position="554"/>
        <end position="571"/>
    </location>
</feature>
<keyword evidence="5" id="KW-0325">Glycoprotein</keyword>
<feature type="domain" description="Beta-hexosaminidase eukaryotic type N-terminal" evidence="13">
    <location>
        <begin position="43"/>
        <end position="171"/>
    </location>
</feature>
<dbReference type="GO" id="GO:0006689">
    <property type="term" value="P:ganglioside catabolic process"/>
    <property type="evidence" value="ECO:0007669"/>
    <property type="project" value="TreeGrafter"/>
</dbReference>
<evidence type="ECO:0000256" key="6">
    <source>
        <dbReference type="ARBA" id="ARBA00023295"/>
    </source>
</evidence>
<evidence type="ECO:0000256" key="1">
    <source>
        <dbReference type="ARBA" id="ARBA00001231"/>
    </source>
</evidence>
<dbReference type="InterPro" id="IPR025705">
    <property type="entry name" value="Beta_hexosaminidase_sua/sub"/>
</dbReference>
<dbReference type="AlphaFoldDB" id="A0AAV2HWB8"/>
<dbReference type="CDD" id="cd06562">
    <property type="entry name" value="GH20_HexA_HexB-like"/>
    <property type="match status" value="1"/>
</dbReference>
<comment type="catalytic activity">
    <reaction evidence="1 7">
        <text>Hydrolysis of terminal non-reducing N-acetyl-D-hexosamine residues in N-acetyl-beta-D-hexosaminides.</text>
        <dbReference type="EC" id="3.2.1.52"/>
    </reaction>
</comment>
<keyword evidence="4 7" id="KW-0378">Hydrolase</keyword>
<evidence type="ECO:0000256" key="9">
    <source>
        <dbReference type="PIRSR" id="PIRSR001093-2"/>
    </source>
</evidence>
<dbReference type="GO" id="GO:0005975">
    <property type="term" value="P:carbohydrate metabolic process"/>
    <property type="evidence" value="ECO:0007669"/>
    <property type="project" value="InterPro"/>
</dbReference>
<accession>A0AAV2HWB8</accession>
<dbReference type="GO" id="GO:0016020">
    <property type="term" value="C:membrane"/>
    <property type="evidence" value="ECO:0007669"/>
    <property type="project" value="TreeGrafter"/>
</dbReference>
<evidence type="ECO:0000313" key="14">
    <source>
        <dbReference type="EMBL" id="CAL1536393.1"/>
    </source>
</evidence>
<feature type="chain" id="PRO_5043785651" description="Beta-hexosaminidase" evidence="11">
    <location>
        <begin position="23"/>
        <end position="626"/>
    </location>
</feature>
<dbReference type="InterPro" id="IPR029018">
    <property type="entry name" value="Hex-like_dom2"/>
</dbReference>
<dbReference type="Gene3D" id="3.20.20.80">
    <property type="entry name" value="Glycosidases"/>
    <property type="match status" value="1"/>
</dbReference>
<feature type="region of interest" description="Disordered" evidence="10">
    <location>
        <begin position="89"/>
        <end position="110"/>
    </location>
</feature>
<dbReference type="EMBL" id="CAXITT010000228">
    <property type="protein sequence ID" value="CAL1536393.1"/>
    <property type="molecule type" value="Genomic_DNA"/>
</dbReference>
<reference evidence="14 15" key="1">
    <citation type="submission" date="2024-04" db="EMBL/GenBank/DDBJ databases">
        <authorList>
            <consortium name="Genoscope - CEA"/>
            <person name="William W."/>
        </authorList>
    </citation>
    <scope>NUCLEOTIDE SEQUENCE [LARGE SCALE GENOMIC DNA]</scope>
</reference>
<feature type="disulfide bond" evidence="9">
    <location>
        <begin position="72"/>
        <end position="131"/>
    </location>
</feature>
<evidence type="ECO:0000259" key="12">
    <source>
        <dbReference type="Pfam" id="PF00728"/>
    </source>
</evidence>
<dbReference type="GO" id="GO:0030203">
    <property type="term" value="P:glycosaminoglycan metabolic process"/>
    <property type="evidence" value="ECO:0007669"/>
    <property type="project" value="TreeGrafter"/>
</dbReference>
<feature type="disulfide bond" evidence="9">
    <location>
        <begin position="313"/>
        <end position="371"/>
    </location>
</feature>
<comment type="caution">
    <text evidence="14">The sequence shown here is derived from an EMBL/GenBank/DDBJ whole genome shotgun (WGS) entry which is preliminary data.</text>
</comment>
<dbReference type="GO" id="GO:0004563">
    <property type="term" value="F:beta-N-acetylhexosaminidase activity"/>
    <property type="evidence" value="ECO:0007669"/>
    <property type="project" value="UniProtKB-EC"/>
</dbReference>
<protein>
    <recommendedName>
        <fullName evidence="7">Beta-hexosaminidase</fullName>
        <ecNumber evidence="7">3.2.1.52</ecNumber>
    </recommendedName>
</protein>
<feature type="active site" description="Proton donor" evidence="8">
    <location>
        <position position="366"/>
    </location>
</feature>
<dbReference type="Pfam" id="PF14845">
    <property type="entry name" value="Glycohydro_20b2"/>
    <property type="match status" value="1"/>
</dbReference>
<dbReference type="InterPro" id="IPR015883">
    <property type="entry name" value="Glyco_hydro_20_cat"/>
</dbReference>
<evidence type="ECO:0000256" key="5">
    <source>
        <dbReference type="ARBA" id="ARBA00023180"/>
    </source>
</evidence>
<dbReference type="Proteomes" id="UP001497497">
    <property type="component" value="Unassembled WGS sequence"/>
</dbReference>
<keyword evidence="6 7" id="KW-0326">Glycosidase</keyword>
<dbReference type="Pfam" id="PF00728">
    <property type="entry name" value="Glyco_hydro_20"/>
    <property type="match status" value="1"/>
</dbReference>
<feature type="domain" description="Glycoside hydrolase family 20 catalytic" evidence="12">
    <location>
        <begin position="192"/>
        <end position="536"/>
    </location>
</feature>
<evidence type="ECO:0000256" key="11">
    <source>
        <dbReference type="SAM" id="SignalP"/>
    </source>
</evidence>
<dbReference type="Gene3D" id="3.30.379.10">
    <property type="entry name" value="Chitobiase/beta-hexosaminidase domain 2-like"/>
    <property type="match status" value="1"/>
</dbReference>
<dbReference type="InterPro" id="IPR029019">
    <property type="entry name" value="HEX_eukaryotic_N"/>
</dbReference>
<proteinExistence type="inferred from homology"/>
<dbReference type="PRINTS" id="PR00738">
    <property type="entry name" value="GLHYDRLASE20"/>
</dbReference>
<dbReference type="GO" id="GO:0005764">
    <property type="term" value="C:lysosome"/>
    <property type="evidence" value="ECO:0007669"/>
    <property type="project" value="TreeGrafter"/>
</dbReference>
<dbReference type="EC" id="3.2.1.52" evidence="7"/>
<sequence length="626" mass="71583">MSRNEITIVLVAFVAVWSLVSSEVDFIAERLPLQGRRPRPGSPWPMPEEWKPEDAVWTFVTDRLTLSSDTSCDIVHDAYQRFVQRLRNVESGTSPGDPDQPEGDEKPRNSSKVVALGSLHVVRVEVKDTTCPEFPQYGAQEDYDMVIGADVSLQASSVWGVVWGFETLGQLMYMVNGKWFINKAVIHDKPRFSHRGLHLDTARHFYSVDAIKKNLDVMSTNKLNVFHWHIVDAQSFPYESTTFPNLTLQGCVTQSEISTVQGAYSPRHVYKRADVRDIIRYARLRGVRILPEFDTPGHAHSWGKAYPELLTPCYDHDEKFKAVYSQHAERENFDPTRNSTFDFLSDFFAEVKETFVDTFLHMGMDEAHYMCWNSSLEITTFMADQGMTRGDFSRLESYYSQRLLDIVDHLDRRVLIWEDPINNGANVSLDAWIQVWKDKGQALGNTSTWQVYLKEAVAKGYNVIFSSCWYISKISYGQDWKNYYLCEPHNIDASQKELSLIKGGEACTWSEFIDESNFLSVIWPRASAVAERLWSPGHVNNTDDATFRLDQHRCRMLRQGIPAQPILPGFCQDDYNTDNSLMHHTPVLDSSTTQKPGNTAPGFGVPPGWTSKSLYIVAFVLFFFNF</sequence>
<evidence type="ECO:0000256" key="4">
    <source>
        <dbReference type="ARBA" id="ARBA00022801"/>
    </source>
</evidence>
<dbReference type="PANTHER" id="PTHR22600">
    <property type="entry name" value="BETA-HEXOSAMINIDASE"/>
    <property type="match status" value="1"/>
</dbReference>
<evidence type="ECO:0000256" key="8">
    <source>
        <dbReference type="PIRSR" id="PIRSR001093-1"/>
    </source>
</evidence>
<keyword evidence="15" id="KW-1185">Reference proteome</keyword>
<dbReference type="SUPFAM" id="SSF51445">
    <property type="entry name" value="(Trans)glycosidases"/>
    <property type="match status" value="1"/>
</dbReference>
<keyword evidence="3 11" id="KW-0732">Signal</keyword>
<dbReference type="FunFam" id="3.20.20.80:FF:000063">
    <property type="entry name" value="Beta-hexosaminidase"/>
    <property type="match status" value="1"/>
</dbReference>
<evidence type="ECO:0000313" key="15">
    <source>
        <dbReference type="Proteomes" id="UP001497497"/>
    </source>
</evidence>
<name>A0AAV2HWB8_LYMST</name>
<dbReference type="PANTHER" id="PTHR22600:SF21">
    <property type="entry name" value="BETA-HEXOSAMINIDASE A"/>
    <property type="match status" value="1"/>
</dbReference>
<evidence type="ECO:0000256" key="7">
    <source>
        <dbReference type="PIRNR" id="PIRNR001093"/>
    </source>
</evidence>
<comment type="similarity">
    <text evidence="2 7">Belongs to the glycosyl hydrolase 20 family.</text>
</comment>
<evidence type="ECO:0000256" key="10">
    <source>
        <dbReference type="SAM" id="MobiDB-lite"/>
    </source>
</evidence>
<dbReference type="PIRSF" id="PIRSF001093">
    <property type="entry name" value="B-hxosamndse_ab_euk"/>
    <property type="match status" value="1"/>
</dbReference>
<evidence type="ECO:0000256" key="2">
    <source>
        <dbReference type="ARBA" id="ARBA00006285"/>
    </source>
</evidence>